<keyword evidence="3" id="KW-0482">Metalloprotease</keyword>
<dbReference type="InterPro" id="IPR007863">
    <property type="entry name" value="Peptidase_M16_C"/>
</dbReference>
<accession>A0A0G3I2S9</accession>
<dbReference type="PANTHER" id="PTHR11851">
    <property type="entry name" value="METALLOPROTEASE"/>
    <property type="match status" value="1"/>
</dbReference>
<dbReference type="FunFam" id="3.30.830.10:FF:000008">
    <property type="entry name" value="Mitochondrial-processing peptidase subunit beta"/>
    <property type="match status" value="1"/>
</dbReference>
<dbReference type="EMBL" id="CP004021">
    <property type="protein sequence ID" value="AKK20191.1"/>
    <property type="molecule type" value="Genomic_DNA"/>
</dbReference>
<dbReference type="STRING" id="1277257.G293_02815"/>
<feature type="domain" description="Peptidase M16 C-terminal" evidence="6">
    <location>
        <begin position="166"/>
        <end position="334"/>
    </location>
</feature>
<dbReference type="Gene3D" id="3.30.830.10">
    <property type="entry name" value="Metalloenzyme, LuxS/M16 peptidase-like"/>
    <property type="match status" value="2"/>
</dbReference>
<name>A0A0G3I2S9_LIBAF</name>
<evidence type="ECO:0000256" key="3">
    <source>
        <dbReference type="ARBA" id="ARBA00023049"/>
    </source>
</evidence>
<sequence length="422" mass="47451">MNLRISKTSSGITVITEVIPYVKSAFVGINISSGSRHERKEEHGMAHFLEHMLFRGTTKRTSKEIVEEIENVGGDINAYTSVEHTSYHARVLEEDVPLALDIIGDMISNSVFNPSDIAREKNIVLEEIGMSEDNPWSFLYDRFLEVSWKDQIIGRSILGKPDTVSSFTSEHIVSYISRNYTADRMYIVCVGAVDHESCVSQVEKCFNVLPMDKTREKLKKAVYTGGEYIQHRDLAEEHMVLGFNGCAYQSSDFYTTKILASILGGGMSSRLFQEVREKRGLCYSISAHHNNFSDNGVFCITTATSKENVMELTSAIVEVLQSLLKNIEQKEITNTCAKIRAQLIMNQEDSDFRASEISKQTMFRGNVLCNEEIMDTILAITCSDIIRVAKRIFSSMPTLAILGSPMDRSPTTAELMHIFKNI</sequence>
<dbReference type="Proteomes" id="UP000035503">
    <property type="component" value="Chromosome"/>
</dbReference>
<evidence type="ECO:0000313" key="8">
    <source>
        <dbReference type="Proteomes" id="UP000035503"/>
    </source>
</evidence>
<dbReference type="AlphaFoldDB" id="A0A0G3I2S9"/>
<dbReference type="PATRIC" id="fig|1277257.4.peg.608"/>
<evidence type="ECO:0000256" key="4">
    <source>
        <dbReference type="RuleBase" id="RU004447"/>
    </source>
</evidence>
<dbReference type="InterPro" id="IPR011765">
    <property type="entry name" value="Pept_M16_N"/>
</dbReference>
<evidence type="ECO:0000256" key="2">
    <source>
        <dbReference type="ARBA" id="ARBA00007261"/>
    </source>
</evidence>
<keyword evidence="8" id="KW-1185">Reference proteome</keyword>
<protein>
    <submittedName>
        <fullName evidence="7">M16 family peptidase</fullName>
    </submittedName>
</protein>
<reference evidence="7 8" key="1">
    <citation type="journal article" date="2015" name="Genome Announc.">
        <title>Complete Genome Sequence of 'Candidatus Liberibacter africanus,' a Bacterium Associated with Citrus Huanglongbing.</title>
        <authorList>
            <person name="Lin H."/>
            <person name="Pietersen G."/>
            <person name="Han C."/>
            <person name="Read D.A."/>
            <person name="Lou B."/>
            <person name="Gupta G."/>
            <person name="Civerolo E.L."/>
        </authorList>
    </citation>
    <scope>NUCLEOTIDE SEQUENCE [LARGE SCALE GENOMIC DNA]</scope>
    <source>
        <strain evidence="7 8">PTSAPSY</strain>
    </source>
</reference>
<dbReference type="RefSeq" id="WP_047264696.1">
    <property type="nucleotide sequence ID" value="NZ_CP004021.1"/>
</dbReference>
<dbReference type="SUPFAM" id="SSF63411">
    <property type="entry name" value="LuxS/MPP-like metallohydrolase"/>
    <property type="match status" value="2"/>
</dbReference>
<proteinExistence type="inferred from homology"/>
<dbReference type="PANTHER" id="PTHR11851:SF49">
    <property type="entry name" value="MITOCHONDRIAL-PROCESSING PEPTIDASE SUBUNIT ALPHA"/>
    <property type="match status" value="1"/>
</dbReference>
<dbReference type="OrthoDB" id="9811314at2"/>
<gene>
    <name evidence="7" type="ORF">G293_02815</name>
</gene>
<dbReference type="Pfam" id="PF05193">
    <property type="entry name" value="Peptidase_M16_C"/>
    <property type="match status" value="1"/>
</dbReference>
<evidence type="ECO:0000256" key="1">
    <source>
        <dbReference type="ARBA" id="ARBA00001947"/>
    </source>
</evidence>
<feature type="domain" description="Peptidase M16 N-terminal" evidence="5">
    <location>
        <begin position="14"/>
        <end position="159"/>
    </location>
</feature>
<dbReference type="InterPro" id="IPR001431">
    <property type="entry name" value="Pept_M16_Zn_BS"/>
</dbReference>
<dbReference type="GO" id="GO:0006508">
    <property type="term" value="P:proteolysis"/>
    <property type="evidence" value="ECO:0007669"/>
    <property type="project" value="InterPro"/>
</dbReference>
<dbReference type="PROSITE" id="PS00143">
    <property type="entry name" value="INSULINASE"/>
    <property type="match status" value="1"/>
</dbReference>
<dbReference type="GO" id="GO:0046872">
    <property type="term" value="F:metal ion binding"/>
    <property type="evidence" value="ECO:0007669"/>
    <property type="project" value="InterPro"/>
</dbReference>
<comment type="cofactor">
    <cofactor evidence="1">
        <name>Zn(2+)</name>
        <dbReference type="ChEBI" id="CHEBI:29105"/>
    </cofactor>
</comment>
<organism evidence="7 8">
    <name type="scientific">Candidatus Liberibacter africanus PTSAPSY</name>
    <dbReference type="NCBI Taxonomy" id="1277257"/>
    <lineage>
        <taxon>Bacteria</taxon>
        <taxon>Pseudomonadati</taxon>
        <taxon>Pseudomonadota</taxon>
        <taxon>Alphaproteobacteria</taxon>
        <taxon>Hyphomicrobiales</taxon>
        <taxon>Rhizobiaceae</taxon>
        <taxon>Liberibacter</taxon>
    </lineage>
</organism>
<comment type="similarity">
    <text evidence="2 4">Belongs to the peptidase M16 family.</text>
</comment>
<evidence type="ECO:0000259" key="6">
    <source>
        <dbReference type="Pfam" id="PF05193"/>
    </source>
</evidence>
<evidence type="ECO:0000313" key="7">
    <source>
        <dbReference type="EMBL" id="AKK20191.1"/>
    </source>
</evidence>
<dbReference type="GO" id="GO:0004222">
    <property type="term" value="F:metalloendopeptidase activity"/>
    <property type="evidence" value="ECO:0007669"/>
    <property type="project" value="InterPro"/>
</dbReference>
<keyword evidence="3" id="KW-0378">Hydrolase</keyword>
<dbReference type="InterPro" id="IPR011249">
    <property type="entry name" value="Metalloenz_LuxS/M16"/>
</dbReference>
<dbReference type="InterPro" id="IPR050361">
    <property type="entry name" value="MPP/UQCRC_Complex"/>
</dbReference>
<evidence type="ECO:0000259" key="5">
    <source>
        <dbReference type="Pfam" id="PF00675"/>
    </source>
</evidence>
<keyword evidence="3" id="KW-0645">Protease</keyword>
<dbReference type="Pfam" id="PF00675">
    <property type="entry name" value="Peptidase_M16"/>
    <property type="match status" value="1"/>
</dbReference>
<dbReference type="KEGG" id="lau:G293_02815"/>